<keyword evidence="1" id="KW-0378">Hydrolase</keyword>
<dbReference type="Gene3D" id="3.40.50.180">
    <property type="entry name" value="Methylesterase CheB, C-terminal domain"/>
    <property type="match status" value="1"/>
</dbReference>
<evidence type="ECO:0000256" key="2">
    <source>
        <dbReference type="ARBA" id="ARBA00039140"/>
    </source>
</evidence>
<name>A0ABV5CE44_9SPHI</name>
<dbReference type="CDD" id="cd16433">
    <property type="entry name" value="CheB"/>
    <property type="match status" value="1"/>
</dbReference>
<reference evidence="6 7" key="1">
    <citation type="submission" date="2024-04" db="EMBL/GenBank/DDBJ databases">
        <title>Albibacterium profundi sp. nov., isolated from sediment of the Challenger Deep of Mariana Trench.</title>
        <authorList>
            <person name="Wang Y."/>
        </authorList>
    </citation>
    <scope>NUCLEOTIDE SEQUENCE [LARGE SCALE GENOMIC DNA]</scope>
    <source>
        <strain evidence="6 7">RHL897</strain>
    </source>
</reference>
<comment type="catalytic activity">
    <reaction evidence="3">
        <text>[protein]-L-glutamate 5-O-methyl ester + H2O = L-glutamyl-[protein] + methanol + H(+)</text>
        <dbReference type="Rhea" id="RHEA:23236"/>
        <dbReference type="Rhea" id="RHEA-COMP:10208"/>
        <dbReference type="Rhea" id="RHEA-COMP:10311"/>
        <dbReference type="ChEBI" id="CHEBI:15377"/>
        <dbReference type="ChEBI" id="CHEBI:15378"/>
        <dbReference type="ChEBI" id="CHEBI:17790"/>
        <dbReference type="ChEBI" id="CHEBI:29973"/>
        <dbReference type="ChEBI" id="CHEBI:82795"/>
        <dbReference type="EC" id="3.1.1.61"/>
    </reaction>
</comment>
<feature type="domain" description="CheB-type methylesterase" evidence="5">
    <location>
        <begin position="15"/>
        <end position="199"/>
    </location>
</feature>
<dbReference type="InterPro" id="IPR035909">
    <property type="entry name" value="CheB_C"/>
</dbReference>
<dbReference type="SUPFAM" id="SSF52738">
    <property type="entry name" value="Methylesterase CheB, C-terminal domain"/>
    <property type="match status" value="1"/>
</dbReference>
<dbReference type="Proteomes" id="UP001580928">
    <property type="component" value="Unassembled WGS sequence"/>
</dbReference>
<keyword evidence="7" id="KW-1185">Reference proteome</keyword>
<dbReference type="PROSITE" id="PS50122">
    <property type="entry name" value="CHEB"/>
    <property type="match status" value="1"/>
</dbReference>
<gene>
    <name evidence="6" type="ORF">WKR92_08235</name>
</gene>
<evidence type="ECO:0000313" key="6">
    <source>
        <dbReference type="EMBL" id="MFB5945821.1"/>
    </source>
</evidence>
<dbReference type="InterPro" id="IPR000673">
    <property type="entry name" value="Sig_transdc_resp-reg_Me-estase"/>
</dbReference>
<comment type="caution">
    <text evidence="4">Lacks conserved residue(s) required for the propagation of feature annotation.</text>
</comment>
<protein>
    <recommendedName>
        <fullName evidence="2">protein-glutamate methylesterase</fullName>
        <ecNumber evidence="2">3.1.1.61</ecNumber>
    </recommendedName>
</protein>
<dbReference type="PANTHER" id="PTHR42872">
    <property type="entry name" value="PROTEIN-GLUTAMATE METHYLESTERASE/PROTEIN-GLUTAMINE GLUTAMINASE"/>
    <property type="match status" value="1"/>
</dbReference>
<comment type="caution">
    <text evidence="6">The sequence shown here is derived from an EMBL/GenBank/DDBJ whole genome shotgun (WGS) entry which is preliminary data.</text>
</comment>
<evidence type="ECO:0000256" key="1">
    <source>
        <dbReference type="ARBA" id="ARBA00022801"/>
    </source>
</evidence>
<evidence type="ECO:0000313" key="7">
    <source>
        <dbReference type="Proteomes" id="UP001580928"/>
    </source>
</evidence>
<dbReference type="EC" id="3.1.1.61" evidence="2"/>
<sequence length="199" mass="21659">MTPNKKYGGNMTTDMVVIGGSAGSLQVVLDILPQLKKDLRLSIVIIFHRKAVQEPDFLVELLGSKCPLQVKEAEDKEPILQGVVYLAAADYHLFIEKNLSFSLDISEKINFSRPSIDLTFQSAADTYQEKLVGVLLSGANADGVTGMQSIKLRGGYCIAQDPVTCQIPYMPAQAIAKNLIDQIATPDQIAQFINSQTAS</sequence>
<evidence type="ECO:0000256" key="3">
    <source>
        <dbReference type="ARBA" id="ARBA00048267"/>
    </source>
</evidence>
<evidence type="ECO:0000259" key="5">
    <source>
        <dbReference type="PROSITE" id="PS50122"/>
    </source>
</evidence>
<dbReference type="RefSeq" id="WP_375557354.1">
    <property type="nucleotide sequence ID" value="NZ_JBBVGT010000002.1"/>
</dbReference>
<dbReference type="EMBL" id="JBBVGT010000002">
    <property type="protein sequence ID" value="MFB5945821.1"/>
    <property type="molecule type" value="Genomic_DNA"/>
</dbReference>
<dbReference type="PANTHER" id="PTHR42872:SF3">
    <property type="entry name" value="PROTEIN-GLUTAMATE METHYLESTERASE_PROTEIN-GLUTAMINE GLUTAMINASE 1"/>
    <property type="match status" value="1"/>
</dbReference>
<evidence type="ECO:0000256" key="4">
    <source>
        <dbReference type="PROSITE-ProRule" id="PRU00050"/>
    </source>
</evidence>
<dbReference type="Pfam" id="PF01339">
    <property type="entry name" value="CheB_methylest"/>
    <property type="match status" value="1"/>
</dbReference>
<proteinExistence type="predicted"/>
<accession>A0ABV5CE44</accession>
<organism evidence="6 7">
    <name type="scientific">Albibacterium profundi</name>
    <dbReference type="NCBI Taxonomy" id="3134906"/>
    <lineage>
        <taxon>Bacteria</taxon>
        <taxon>Pseudomonadati</taxon>
        <taxon>Bacteroidota</taxon>
        <taxon>Sphingobacteriia</taxon>
        <taxon>Sphingobacteriales</taxon>
        <taxon>Sphingobacteriaceae</taxon>
        <taxon>Albibacterium</taxon>
    </lineage>
</organism>